<feature type="transmembrane region" description="Helical" evidence="8">
    <location>
        <begin position="104"/>
        <end position="127"/>
    </location>
</feature>
<feature type="transmembrane region" description="Helical" evidence="8">
    <location>
        <begin position="187"/>
        <end position="207"/>
    </location>
</feature>
<proteinExistence type="inferred from homology"/>
<feature type="transmembrane region" description="Helical" evidence="8">
    <location>
        <begin position="313"/>
        <end position="331"/>
    </location>
</feature>
<feature type="transmembrane region" description="Helical" evidence="8">
    <location>
        <begin position="164"/>
        <end position="181"/>
    </location>
</feature>
<comment type="caution">
    <text evidence="9">The sequence shown here is derived from an EMBL/GenBank/DDBJ whole genome shotgun (WGS) entry which is preliminary data.</text>
</comment>
<dbReference type="EMBL" id="NIBG01000026">
    <property type="protein sequence ID" value="PAB57398.1"/>
    <property type="molecule type" value="Genomic_DNA"/>
</dbReference>
<reference evidence="9 10" key="1">
    <citation type="submission" date="2017-06" db="EMBL/GenBank/DDBJ databases">
        <title>Draft genome sequence of anaerobic fermentative bacterium Anaeromicrobium sediminis DY2726D isolated from West Pacific Ocean sediments.</title>
        <authorList>
            <person name="Zeng X."/>
        </authorList>
    </citation>
    <scope>NUCLEOTIDE SEQUENCE [LARGE SCALE GENOMIC DNA]</scope>
    <source>
        <strain evidence="9 10">DY2726D</strain>
    </source>
</reference>
<feature type="transmembrane region" description="Helical" evidence="8">
    <location>
        <begin position="371"/>
        <end position="389"/>
    </location>
</feature>
<comment type="similarity">
    <text evidence="2">Belongs to the nucleobase:cation symporter-2 (NCS2) (TC 2.A.40) family.</text>
</comment>
<keyword evidence="3" id="KW-0813">Transport</keyword>
<dbReference type="PANTHER" id="PTHR42810">
    <property type="entry name" value="PURINE PERMEASE C1399.01C-RELATED"/>
    <property type="match status" value="1"/>
</dbReference>
<dbReference type="AlphaFoldDB" id="A0A267MEP5"/>
<evidence type="ECO:0000256" key="7">
    <source>
        <dbReference type="ARBA" id="ARBA00023136"/>
    </source>
</evidence>
<dbReference type="InterPro" id="IPR006043">
    <property type="entry name" value="NCS2"/>
</dbReference>
<comment type="subcellular location">
    <subcellularLocation>
        <location evidence="1">Cell membrane</location>
        <topology evidence="1">Multi-pass membrane protein</topology>
    </subcellularLocation>
</comment>
<evidence type="ECO:0000256" key="2">
    <source>
        <dbReference type="ARBA" id="ARBA00008821"/>
    </source>
</evidence>
<protein>
    <submittedName>
        <fullName evidence="9">Uracil permease</fullName>
    </submittedName>
</protein>
<gene>
    <name evidence="9" type="ORF">CCE28_19070</name>
</gene>
<dbReference type="InterPro" id="IPR006042">
    <property type="entry name" value="Xan_ur_permease"/>
</dbReference>
<evidence type="ECO:0000256" key="5">
    <source>
        <dbReference type="ARBA" id="ARBA00022692"/>
    </source>
</evidence>
<dbReference type="RefSeq" id="WP_095135368.1">
    <property type="nucleotide sequence ID" value="NZ_NIBG01000026.1"/>
</dbReference>
<keyword evidence="7 8" id="KW-0472">Membrane</keyword>
<evidence type="ECO:0000313" key="9">
    <source>
        <dbReference type="EMBL" id="PAB57398.1"/>
    </source>
</evidence>
<feature type="transmembrane region" description="Helical" evidence="8">
    <location>
        <begin position="73"/>
        <end position="92"/>
    </location>
</feature>
<dbReference type="PANTHER" id="PTHR42810:SF4">
    <property type="entry name" value="URIC ACID TRANSPORTER UACT"/>
    <property type="match status" value="1"/>
</dbReference>
<keyword evidence="10" id="KW-1185">Reference proteome</keyword>
<dbReference type="OrthoDB" id="9779092at2"/>
<feature type="transmembrane region" description="Helical" evidence="8">
    <location>
        <begin position="337"/>
        <end position="359"/>
    </location>
</feature>
<evidence type="ECO:0000256" key="3">
    <source>
        <dbReference type="ARBA" id="ARBA00022448"/>
    </source>
</evidence>
<dbReference type="GO" id="GO:0005886">
    <property type="term" value="C:plasma membrane"/>
    <property type="evidence" value="ECO:0007669"/>
    <property type="project" value="UniProtKB-SubCell"/>
</dbReference>
<feature type="transmembrane region" description="Helical" evidence="8">
    <location>
        <begin position="39"/>
        <end position="67"/>
    </location>
</feature>
<keyword evidence="5 8" id="KW-0812">Transmembrane</keyword>
<sequence>MSGKALATNEAITDISQLSKLQATVLGLQHTFTMLGATVLVPIITGLDISVTLFMAGLCTLICHLITKKRVPVFLGSSFAFIAPMLAVVEILGQKGMDKAEGLAYARGGIVIAGLVYLVLALLMYYFDADKVLSYFPPVVTGPIIVVIGIKLAPVAINMASQKWSLAAVSFLIVMIVSIFTKGFLKVIPVLVGLIGGYIVALATGNVDFAPMVTKAWVGIPAFSVAKFNMSSILTVAPMAMATMIEHVGNILAIGATVEDDFIKDPGLHRTLLADGVCTSISAMFGGPANTTYSENTGVLALTRVWDSKVMRIAAAFAIVLGLVPKLAGLISTIPTAVVGGISIILFGMIASIGMRTLVEHNVDFTKPRNLIICAIILVLGLGGASIAITPTCSIEGMALAAMVGIVLNRVLPE</sequence>
<dbReference type="Proteomes" id="UP000216024">
    <property type="component" value="Unassembled WGS sequence"/>
</dbReference>
<keyword evidence="4" id="KW-1003">Cell membrane</keyword>
<evidence type="ECO:0000313" key="10">
    <source>
        <dbReference type="Proteomes" id="UP000216024"/>
    </source>
</evidence>
<dbReference type="NCBIfam" id="TIGR00801">
    <property type="entry name" value="ncs2"/>
    <property type="match status" value="1"/>
</dbReference>
<accession>A0A267MEP5</accession>
<evidence type="ECO:0000256" key="4">
    <source>
        <dbReference type="ARBA" id="ARBA00022475"/>
    </source>
</evidence>
<evidence type="ECO:0000256" key="6">
    <source>
        <dbReference type="ARBA" id="ARBA00022989"/>
    </source>
</evidence>
<keyword evidence="6 8" id="KW-1133">Transmembrane helix</keyword>
<dbReference type="PROSITE" id="PS01116">
    <property type="entry name" value="XANTH_URACIL_PERMASE"/>
    <property type="match status" value="1"/>
</dbReference>
<dbReference type="GO" id="GO:0042907">
    <property type="term" value="F:xanthine transmembrane transporter activity"/>
    <property type="evidence" value="ECO:0007669"/>
    <property type="project" value="TreeGrafter"/>
</dbReference>
<name>A0A267MEP5_9FIRM</name>
<feature type="transmembrane region" description="Helical" evidence="8">
    <location>
        <begin position="133"/>
        <end position="152"/>
    </location>
</feature>
<dbReference type="Pfam" id="PF00860">
    <property type="entry name" value="Xan_ur_permease"/>
    <property type="match status" value="1"/>
</dbReference>
<organism evidence="9 10">
    <name type="scientific">Anaeromicrobium sediminis</name>
    <dbReference type="NCBI Taxonomy" id="1478221"/>
    <lineage>
        <taxon>Bacteria</taxon>
        <taxon>Bacillati</taxon>
        <taxon>Bacillota</taxon>
        <taxon>Clostridia</taxon>
        <taxon>Peptostreptococcales</taxon>
        <taxon>Thermotaleaceae</taxon>
        <taxon>Anaeromicrobium</taxon>
    </lineage>
</organism>
<evidence type="ECO:0000256" key="8">
    <source>
        <dbReference type="SAM" id="Phobius"/>
    </source>
</evidence>
<evidence type="ECO:0000256" key="1">
    <source>
        <dbReference type="ARBA" id="ARBA00004651"/>
    </source>
</evidence>